<dbReference type="AlphaFoldDB" id="A0A4R1AUZ3"/>
<name>A0A4R1AUZ3_9BACI</name>
<sequence>MLLVGIISETLLYLCFSILLGSFLLYIIPAHSRPEMNVPKGVLMAATGGIAFLSFVPVLLLILHLYEDIGFFQTLQSVLFTFEVGKAWIFIYLLANLLFIFIVWFDYKKKALYAYIGAFSSFVLILAIGWSSHASSLEPLEGFLAHSAHFTAVCVWVGILFVVSWFSKNYSNWIKFLKWFTPVALVCLFFTIFSGLILMTFVVDFNEYTDSWMLSYGQALLVKHLLIIPLILFAVINGWLIRKKLTKNIHFNPKPWTKAESIMVLTIFSVTAALGQAAPPHDIETTLNSVGASKLFTSMYQGNFQPQMTVQFELNLASMSLIVLAILFLVLTIFSFIKKAPAAMSFVMGVLFVFSGYLSLMLSIQ</sequence>
<dbReference type="RefSeq" id="WP_057763053.1">
    <property type="nucleotide sequence ID" value="NZ_LMBX01000006.1"/>
</dbReference>
<feature type="domain" description="Copper resistance protein D" evidence="7">
    <location>
        <begin position="175"/>
        <end position="274"/>
    </location>
</feature>
<gene>
    <name evidence="8" type="ORF">E0Y62_25020</name>
</gene>
<feature type="transmembrane region" description="Helical" evidence="6">
    <location>
        <begin position="179"/>
        <end position="201"/>
    </location>
</feature>
<comment type="caution">
    <text evidence="8">The sequence shown here is derived from an EMBL/GenBank/DDBJ whole genome shotgun (WGS) entry which is preliminary data.</text>
</comment>
<dbReference type="STRING" id="1742358.GCA_001439605_04505"/>
<evidence type="ECO:0000313" key="9">
    <source>
        <dbReference type="Proteomes" id="UP000293846"/>
    </source>
</evidence>
<evidence type="ECO:0000259" key="7">
    <source>
        <dbReference type="Pfam" id="PF05425"/>
    </source>
</evidence>
<feature type="transmembrane region" description="Helical" evidence="6">
    <location>
        <begin position="6"/>
        <end position="29"/>
    </location>
</feature>
<evidence type="ECO:0000256" key="6">
    <source>
        <dbReference type="SAM" id="Phobius"/>
    </source>
</evidence>
<dbReference type="OrthoDB" id="2387346at2"/>
<keyword evidence="9" id="KW-1185">Reference proteome</keyword>
<dbReference type="GO" id="GO:0005886">
    <property type="term" value="C:plasma membrane"/>
    <property type="evidence" value="ECO:0007669"/>
    <property type="project" value="UniProtKB-SubCell"/>
</dbReference>
<accession>A0A4R1AUZ3</accession>
<feature type="transmembrane region" description="Helical" evidence="6">
    <location>
        <begin position="143"/>
        <end position="167"/>
    </location>
</feature>
<dbReference type="Proteomes" id="UP000293846">
    <property type="component" value="Unassembled WGS sequence"/>
</dbReference>
<keyword evidence="2" id="KW-1003">Cell membrane</keyword>
<comment type="subcellular location">
    <subcellularLocation>
        <location evidence="1">Cell membrane</location>
        <topology evidence="1">Multi-pass membrane protein</topology>
    </subcellularLocation>
</comment>
<dbReference type="PANTHER" id="PTHR34820">
    <property type="entry name" value="INNER MEMBRANE PROTEIN YEBZ"/>
    <property type="match status" value="1"/>
</dbReference>
<feature type="transmembrane region" description="Helical" evidence="6">
    <location>
        <begin position="344"/>
        <end position="364"/>
    </location>
</feature>
<dbReference type="PANTHER" id="PTHR34820:SF4">
    <property type="entry name" value="INNER MEMBRANE PROTEIN YEBZ"/>
    <property type="match status" value="1"/>
</dbReference>
<dbReference type="GO" id="GO:0006825">
    <property type="term" value="P:copper ion transport"/>
    <property type="evidence" value="ECO:0007669"/>
    <property type="project" value="InterPro"/>
</dbReference>
<dbReference type="EMBL" id="SJTH01000072">
    <property type="protein sequence ID" value="TCJ01241.1"/>
    <property type="molecule type" value="Genomic_DNA"/>
</dbReference>
<keyword evidence="5 6" id="KW-0472">Membrane</keyword>
<dbReference type="InterPro" id="IPR008457">
    <property type="entry name" value="Cu-R_CopD_dom"/>
</dbReference>
<evidence type="ECO:0000313" key="8">
    <source>
        <dbReference type="EMBL" id="TCJ01241.1"/>
    </source>
</evidence>
<feature type="transmembrane region" description="Helical" evidence="6">
    <location>
        <begin position="41"/>
        <end position="66"/>
    </location>
</feature>
<evidence type="ECO:0000256" key="2">
    <source>
        <dbReference type="ARBA" id="ARBA00022475"/>
    </source>
</evidence>
<dbReference type="Pfam" id="PF05425">
    <property type="entry name" value="CopD"/>
    <property type="match status" value="1"/>
</dbReference>
<feature type="transmembrane region" description="Helical" evidence="6">
    <location>
        <begin position="316"/>
        <end position="337"/>
    </location>
</feature>
<evidence type="ECO:0000256" key="3">
    <source>
        <dbReference type="ARBA" id="ARBA00022692"/>
    </source>
</evidence>
<feature type="transmembrane region" description="Helical" evidence="6">
    <location>
        <begin position="221"/>
        <end position="241"/>
    </location>
</feature>
<organism evidence="8 9">
    <name type="scientific">Cytobacillus praedii</name>
    <dbReference type="NCBI Taxonomy" id="1742358"/>
    <lineage>
        <taxon>Bacteria</taxon>
        <taxon>Bacillati</taxon>
        <taxon>Bacillota</taxon>
        <taxon>Bacilli</taxon>
        <taxon>Bacillales</taxon>
        <taxon>Bacillaceae</taxon>
        <taxon>Cytobacillus</taxon>
    </lineage>
</organism>
<keyword evidence="4 6" id="KW-1133">Transmembrane helix</keyword>
<evidence type="ECO:0000256" key="4">
    <source>
        <dbReference type="ARBA" id="ARBA00022989"/>
    </source>
</evidence>
<feature type="transmembrane region" description="Helical" evidence="6">
    <location>
        <begin position="112"/>
        <end position="131"/>
    </location>
</feature>
<evidence type="ECO:0000256" key="5">
    <source>
        <dbReference type="ARBA" id="ARBA00023136"/>
    </source>
</evidence>
<feature type="transmembrane region" description="Helical" evidence="6">
    <location>
        <begin position="86"/>
        <end position="105"/>
    </location>
</feature>
<evidence type="ECO:0000256" key="1">
    <source>
        <dbReference type="ARBA" id="ARBA00004651"/>
    </source>
</evidence>
<reference evidence="8 9" key="1">
    <citation type="submission" date="2019-03" db="EMBL/GenBank/DDBJ databases">
        <authorList>
            <person name="Jensen L."/>
            <person name="Storgaard J."/>
            <person name="Sulaj E."/>
            <person name="Schramm A."/>
            <person name="Marshall I.P.G."/>
        </authorList>
    </citation>
    <scope>NUCLEOTIDE SEQUENCE [LARGE SCALE GENOMIC DNA]</scope>
    <source>
        <strain evidence="8 9">2017H2G3</strain>
    </source>
</reference>
<proteinExistence type="predicted"/>
<dbReference type="InterPro" id="IPR032694">
    <property type="entry name" value="CopC/D"/>
</dbReference>
<protein>
    <submittedName>
        <fullName evidence="8">Copper resistance protein CopD</fullName>
    </submittedName>
</protein>
<keyword evidence="3 6" id="KW-0812">Transmembrane</keyword>